<reference evidence="4" key="1">
    <citation type="submission" date="2019-09" db="EMBL/GenBank/DDBJ databases">
        <title>Antimicrobial potential of Antarctic Bacteria.</title>
        <authorList>
            <person name="Benaud N."/>
            <person name="Edwards R.J."/>
            <person name="Ferrari B.C."/>
        </authorList>
    </citation>
    <scope>NUCLEOTIDE SEQUENCE [LARGE SCALE GENOMIC DNA]</scope>
    <source>
        <strain evidence="4">INR9</strain>
    </source>
</reference>
<organism evidence="3 4">
    <name type="scientific">Leifsonia shinshuensis</name>
    <dbReference type="NCBI Taxonomy" id="150026"/>
    <lineage>
        <taxon>Bacteria</taxon>
        <taxon>Bacillati</taxon>
        <taxon>Actinomycetota</taxon>
        <taxon>Actinomycetes</taxon>
        <taxon>Micrococcales</taxon>
        <taxon>Microbacteriaceae</taxon>
        <taxon>Leifsonia</taxon>
    </lineage>
</organism>
<dbReference type="AlphaFoldDB" id="A0A7G6YE66"/>
<feature type="region of interest" description="Disordered" evidence="1">
    <location>
        <begin position="1"/>
        <end position="34"/>
    </location>
</feature>
<dbReference type="InterPro" id="IPR014922">
    <property type="entry name" value="YdhG-like"/>
</dbReference>
<feature type="domain" description="YdhG-like" evidence="2">
    <location>
        <begin position="53"/>
        <end position="157"/>
    </location>
</feature>
<proteinExistence type="predicted"/>
<dbReference type="KEGG" id="lse:F1C12_17775"/>
<dbReference type="Pfam" id="PF08818">
    <property type="entry name" value="DUF1801"/>
    <property type="match status" value="1"/>
</dbReference>
<dbReference type="Proteomes" id="UP000515511">
    <property type="component" value="Chromosome"/>
</dbReference>
<name>A0A7G6YE66_9MICO</name>
<protein>
    <submittedName>
        <fullName evidence="3">DUF1801 domain-containing protein</fullName>
    </submittedName>
</protein>
<evidence type="ECO:0000313" key="3">
    <source>
        <dbReference type="EMBL" id="QNE36781.1"/>
    </source>
</evidence>
<evidence type="ECO:0000313" key="4">
    <source>
        <dbReference type="Proteomes" id="UP000515511"/>
    </source>
</evidence>
<accession>A0A7G6YE66</accession>
<evidence type="ECO:0000256" key="1">
    <source>
        <dbReference type="SAM" id="MobiDB-lite"/>
    </source>
</evidence>
<evidence type="ECO:0000259" key="2">
    <source>
        <dbReference type="Pfam" id="PF08818"/>
    </source>
</evidence>
<sequence length="175" mass="18668">MASTTPSATATSAASASWRRPSTASPVVAAEPRTTPTGADVSAFLAAATPARRREDGLVLADIFAEVTGTDPVMWGPSIVGYGSYRYVSPSDPRRQGDWPRAGFSPRKAQLSLYGLKDLPEGAALLPSLGRYTEGAGCVYVRTLDDIDLTVLRRLIAIAWRRDDGLETPGQTKSR</sequence>
<dbReference type="EMBL" id="CP043641">
    <property type="protein sequence ID" value="QNE36781.1"/>
    <property type="molecule type" value="Genomic_DNA"/>
</dbReference>
<feature type="compositionally biased region" description="Low complexity" evidence="1">
    <location>
        <begin position="1"/>
        <end position="26"/>
    </location>
</feature>
<gene>
    <name evidence="3" type="ORF">F1C12_17775</name>
</gene>